<dbReference type="Pfam" id="PF04434">
    <property type="entry name" value="SWIM"/>
    <property type="match status" value="1"/>
</dbReference>
<dbReference type="OrthoDB" id="1418370at2759"/>
<evidence type="ECO:0000313" key="8">
    <source>
        <dbReference type="Proteomes" id="UP000242715"/>
    </source>
</evidence>
<feature type="region of interest" description="Disordered" evidence="5">
    <location>
        <begin position="309"/>
        <end position="333"/>
    </location>
</feature>
<sequence>MQEVMPGVPHRYCALHMWRNFTKQWKDKELRGAIWKCAKSTTVNQFNLALEKVKTKNVKAWEYLSKWPKEAWTKAHFSEFCKVDNITNNTCEVFNAKILKYKGKPILTMAEEIKCYVMRTMTNNRLKLEGRVGILCLAQQARLEQEKLESNKWTSHWAGDVHGFRFEIHGPQPNVEVDLQLATCSCRFWQLTGIPCKHACAAISWKNENPEKYCNGWLGLASYKTSYEFFIQPVRGETYWEPTPFTKPVPPRVKKSAGRPKKNRRRDATEVPAGSGKVKRTLPDFQCTRCGSLGHNTIGCRNQRVPIKPKRWKPPTTIGTNQATTATEGQGSGRGWTCSRDLVIILDANGFVPLDLILDVNGLMPFGSYF</sequence>
<dbReference type="PANTHER" id="PTHR31973:SF189">
    <property type="entry name" value="TRANSPOSASE, MUDR, PLANT, MULE TRANSPOSASE DOMAIN PROTEIN-RELATED"/>
    <property type="match status" value="1"/>
</dbReference>
<name>A0A2Z6MWP7_TRISU</name>
<accession>A0A2Z6MWP7</accession>
<feature type="compositionally biased region" description="Basic residues" evidence="5">
    <location>
        <begin position="252"/>
        <end position="265"/>
    </location>
</feature>
<dbReference type="PANTHER" id="PTHR31973">
    <property type="entry name" value="POLYPROTEIN, PUTATIVE-RELATED"/>
    <property type="match status" value="1"/>
</dbReference>
<feature type="domain" description="SWIM-type" evidence="6">
    <location>
        <begin position="175"/>
        <end position="207"/>
    </location>
</feature>
<dbReference type="PROSITE" id="PS50966">
    <property type="entry name" value="ZF_SWIM"/>
    <property type="match status" value="1"/>
</dbReference>
<dbReference type="GO" id="GO:0008270">
    <property type="term" value="F:zinc ion binding"/>
    <property type="evidence" value="ECO:0007669"/>
    <property type="project" value="UniProtKB-KW"/>
</dbReference>
<dbReference type="AlphaFoldDB" id="A0A2Z6MWP7"/>
<dbReference type="SMART" id="SM00575">
    <property type="entry name" value="ZnF_PMZ"/>
    <property type="match status" value="1"/>
</dbReference>
<keyword evidence="8" id="KW-1185">Reference proteome</keyword>
<keyword evidence="2 4" id="KW-0863">Zinc-finger</keyword>
<dbReference type="InterPro" id="IPR006564">
    <property type="entry name" value="Znf_PMZ"/>
</dbReference>
<evidence type="ECO:0000256" key="5">
    <source>
        <dbReference type="SAM" id="MobiDB-lite"/>
    </source>
</evidence>
<dbReference type="EMBL" id="DF973649">
    <property type="protein sequence ID" value="GAU36988.1"/>
    <property type="molecule type" value="Genomic_DNA"/>
</dbReference>
<organism evidence="7 8">
    <name type="scientific">Trifolium subterraneum</name>
    <name type="common">Subterranean clover</name>
    <dbReference type="NCBI Taxonomy" id="3900"/>
    <lineage>
        <taxon>Eukaryota</taxon>
        <taxon>Viridiplantae</taxon>
        <taxon>Streptophyta</taxon>
        <taxon>Embryophyta</taxon>
        <taxon>Tracheophyta</taxon>
        <taxon>Spermatophyta</taxon>
        <taxon>Magnoliopsida</taxon>
        <taxon>eudicotyledons</taxon>
        <taxon>Gunneridae</taxon>
        <taxon>Pentapetalae</taxon>
        <taxon>rosids</taxon>
        <taxon>fabids</taxon>
        <taxon>Fabales</taxon>
        <taxon>Fabaceae</taxon>
        <taxon>Papilionoideae</taxon>
        <taxon>50 kb inversion clade</taxon>
        <taxon>NPAAA clade</taxon>
        <taxon>Hologalegina</taxon>
        <taxon>IRL clade</taxon>
        <taxon>Trifolieae</taxon>
        <taxon>Trifolium</taxon>
    </lineage>
</organism>
<dbReference type="InterPro" id="IPR007527">
    <property type="entry name" value="Znf_SWIM"/>
</dbReference>
<keyword evidence="3" id="KW-0862">Zinc</keyword>
<evidence type="ECO:0000256" key="4">
    <source>
        <dbReference type="PROSITE-ProRule" id="PRU00325"/>
    </source>
</evidence>
<proteinExistence type="predicted"/>
<reference evidence="8" key="1">
    <citation type="journal article" date="2017" name="Front. Plant Sci.">
        <title>Climate Clever Clovers: New Paradigm to Reduce the Environmental Footprint of Ruminants by Breeding Low Methanogenic Forages Utilizing Haplotype Variation.</title>
        <authorList>
            <person name="Kaur P."/>
            <person name="Appels R."/>
            <person name="Bayer P.E."/>
            <person name="Keeble-Gagnere G."/>
            <person name="Wang J."/>
            <person name="Hirakawa H."/>
            <person name="Shirasawa K."/>
            <person name="Vercoe P."/>
            <person name="Stefanova K."/>
            <person name="Durmic Z."/>
            <person name="Nichols P."/>
            <person name="Revell C."/>
            <person name="Isobe S.N."/>
            <person name="Edwards D."/>
            <person name="Erskine W."/>
        </authorList>
    </citation>
    <scope>NUCLEOTIDE SEQUENCE [LARGE SCALE GENOMIC DNA]</scope>
    <source>
        <strain evidence="8">cv. Daliak</strain>
    </source>
</reference>
<feature type="region of interest" description="Disordered" evidence="5">
    <location>
        <begin position="245"/>
        <end position="276"/>
    </location>
</feature>
<evidence type="ECO:0000259" key="6">
    <source>
        <dbReference type="PROSITE" id="PS50966"/>
    </source>
</evidence>
<evidence type="ECO:0000313" key="7">
    <source>
        <dbReference type="EMBL" id="GAU36988.1"/>
    </source>
</evidence>
<feature type="compositionally biased region" description="Low complexity" evidence="5">
    <location>
        <begin position="316"/>
        <end position="327"/>
    </location>
</feature>
<evidence type="ECO:0000256" key="3">
    <source>
        <dbReference type="ARBA" id="ARBA00022833"/>
    </source>
</evidence>
<keyword evidence="1" id="KW-0479">Metal-binding</keyword>
<evidence type="ECO:0000256" key="1">
    <source>
        <dbReference type="ARBA" id="ARBA00022723"/>
    </source>
</evidence>
<protein>
    <recommendedName>
        <fullName evidence="6">SWIM-type domain-containing protein</fullName>
    </recommendedName>
</protein>
<gene>
    <name evidence="7" type="ORF">TSUD_150240</name>
</gene>
<dbReference type="Proteomes" id="UP000242715">
    <property type="component" value="Unassembled WGS sequence"/>
</dbReference>
<evidence type="ECO:0000256" key="2">
    <source>
        <dbReference type="ARBA" id="ARBA00022771"/>
    </source>
</evidence>